<feature type="transmembrane region" description="Helical" evidence="4">
    <location>
        <begin position="155"/>
        <end position="173"/>
    </location>
</feature>
<feature type="transmembrane region" description="Helical" evidence="4">
    <location>
        <begin position="128"/>
        <end position="148"/>
    </location>
</feature>
<feature type="transmembrane region" description="Helical" evidence="4">
    <location>
        <begin position="395"/>
        <end position="417"/>
    </location>
</feature>
<dbReference type="GO" id="GO:0005886">
    <property type="term" value="C:plasma membrane"/>
    <property type="evidence" value="ECO:0007669"/>
    <property type="project" value="TreeGrafter"/>
</dbReference>
<feature type="transmembrane region" description="Helical" evidence="4">
    <location>
        <begin position="86"/>
        <end position="108"/>
    </location>
</feature>
<dbReference type="InterPro" id="IPR050222">
    <property type="entry name" value="MATE_MdtK"/>
</dbReference>
<dbReference type="RefSeq" id="WP_185085920.1">
    <property type="nucleotide sequence ID" value="NZ_JACHJB010000002.1"/>
</dbReference>
<protein>
    <recommendedName>
        <fullName evidence="3">Multidrug-efflux transporter</fullName>
    </recommendedName>
</protein>
<dbReference type="PANTHER" id="PTHR43298">
    <property type="entry name" value="MULTIDRUG RESISTANCE PROTEIN NORM-RELATED"/>
    <property type="match status" value="1"/>
</dbReference>
<evidence type="ECO:0000256" key="1">
    <source>
        <dbReference type="ARBA" id="ARBA00010199"/>
    </source>
</evidence>
<evidence type="ECO:0000256" key="4">
    <source>
        <dbReference type="SAM" id="Phobius"/>
    </source>
</evidence>
<organism evidence="5 6">
    <name type="scientific">Nonomuraea muscovyensis</name>
    <dbReference type="NCBI Taxonomy" id="1124761"/>
    <lineage>
        <taxon>Bacteria</taxon>
        <taxon>Bacillati</taxon>
        <taxon>Actinomycetota</taxon>
        <taxon>Actinomycetes</taxon>
        <taxon>Streptosporangiales</taxon>
        <taxon>Streptosporangiaceae</taxon>
        <taxon>Nonomuraea</taxon>
    </lineage>
</organism>
<feature type="transmembrane region" description="Helical" evidence="4">
    <location>
        <begin position="40"/>
        <end position="65"/>
    </location>
</feature>
<dbReference type="AlphaFoldDB" id="A0A7X0EXY2"/>
<keyword evidence="4" id="KW-0812">Transmembrane</keyword>
<feature type="transmembrane region" description="Helical" evidence="4">
    <location>
        <begin position="368"/>
        <end position="389"/>
    </location>
</feature>
<accession>A0A7X0EXY2</accession>
<keyword evidence="6" id="KW-1185">Reference proteome</keyword>
<feature type="transmembrane region" description="Helical" evidence="4">
    <location>
        <begin position="261"/>
        <end position="282"/>
    </location>
</feature>
<keyword evidence="4" id="KW-1133">Transmembrane helix</keyword>
<dbReference type="GO" id="GO:0015297">
    <property type="term" value="F:antiporter activity"/>
    <property type="evidence" value="ECO:0007669"/>
    <property type="project" value="InterPro"/>
</dbReference>
<name>A0A7X0EXY2_9ACTN</name>
<feature type="transmembrane region" description="Helical" evidence="4">
    <location>
        <begin position="333"/>
        <end position="356"/>
    </location>
</feature>
<evidence type="ECO:0000256" key="3">
    <source>
        <dbReference type="ARBA" id="ARBA00031636"/>
    </source>
</evidence>
<proteinExistence type="inferred from homology"/>
<gene>
    <name evidence="5" type="ORF">FHU36_004638</name>
</gene>
<evidence type="ECO:0000313" key="6">
    <source>
        <dbReference type="Proteomes" id="UP000583800"/>
    </source>
</evidence>
<evidence type="ECO:0000313" key="5">
    <source>
        <dbReference type="EMBL" id="MBB6348093.1"/>
    </source>
</evidence>
<dbReference type="GO" id="GO:0042910">
    <property type="term" value="F:xenobiotic transmembrane transporter activity"/>
    <property type="evidence" value="ECO:0007669"/>
    <property type="project" value="InterPro"/>
</dbReference>
<feature type="transmembrane region" description="Helical" evidence="4">
    <location>
        <begin position="302"/>
        <end position="327"/>
    </location>
</feature>
<keyword evidence="4" id="KW-0472">Membrane</keyword>
<dbReference type="EMBL" id="JACHJB010000002">
    <property type="protein sequence ID" value="MBB6348093.1"/>
    <property type="molecule type" value="Genomic_DNA"/>
</dbReference>
<comment type="caution">
    <text evidence="5">The sequence shown here is derived from an EMBL/GenBank/DDBJ whole genome shotgun (WGS) entry which is preliminary data.</text>
</comment>
<feature type="transmembrane region" description="Helical" evidence="4">
    <location>
        <begin position="221"/>
        <end position="249"/>
    </location>
</feature>
<comment type="similarity">
    <text evidence="1">Belongs to the multi antimicrobial extrusion (MATE) (TC 2.A.66.1) family.</text>
</comment>
<dbReference type="PANTHER" id="PTHR43298:SF2">
    <property type="entry name" value="FMN_FAD EXPORTER YEEO-RELATED"/>
    <property type="match status" value="1"/>
</dbReference>
<sequence length="431" mass="41956">MTSPVRVILGAAVPLALSAGVGVAARLAATSLLGHQATAQLAAFAVAGAVLGPVTAAVSGGLRGLTPFVAPHRDDPAGALPALRDARWLALGLGTAGAGVLLCVPLLARAGGVAEEVTAELGVLPWLLAGYVLLLAAGGGANGTLVALGHARQVLWSGLAGTAAEVLLLLALVPRLGLTGAGLALVAAAGVSVAIANGRLARVTGPAGWALWPGRPRPRAILRMAGVGVPMSAALVIKFAALAGVAYAAARTGAHGAAAHAILVSLDGPLTLAAFTAGQAAAPEIARASSAAAARRANRAALAVGATGVLAGSVPLGCLGGEMLGLFTSDGRVLAAASGALPPAAVFALANGCAIVMSASLTGLRRSAWSLGCTAAGYGPLALVAAPVATAWGLIGLWWALAGCAALVFALQTWAFLRAADLGFVGYSARR</sequence>
<keyword evidence="2" id="KW-0813">Transport</keyword>
<feature type="transmembrane region" description="Helical" evidence="4">
    <location>
        <begin position="179"/>
        <end position="200"/>
    </location>
</feature>
<reference evidence="5 6" key="1">
    <citation type="submission" date="2020-08" db="EMBL/GenBank/DDBJ databases">
        <title>Sequencing the genomes of 1000 actinobacteria strains.</title>
        <authorList>
            <person name="Klenk H.-P."/>
        </authorList>
    </citation>
    <scope>NUCLEOTIDE SEQUENCE [LARGE SCALE GENOMIC DNA]</scope>
    <source>
        <strain evidence="5 6">DSM 45913</strain>
    </source>
</reference>
<dbReference type="Proteomes" id="UP000583800">
    <property type="component" value="Unassembled WGS sequence"/>
</dbReference>
<evidence type="ECO:0000256" key="2">
    <source>
        <dbReference type="ARBA" id="ARBA00022448"/>
    </source>
</evidence>